<accession>A0AAV7RDF3</accession>
<evidence type="ECO:0000313" key="3">
    <source>
        <dbReference type="Proteomes" id="UP001066276"/>
    </source>
</evidence>
<gene>
    <name evidence="2" type="ORF">NDU88_002069</name>
</gene>
<name>A0AAV7RDF3_PLEWA</name>
<feature type="compositionally biased region" description="Basic residues" evidence="1">
    <location>
        <begin position="122"/>
        <end position="136"/>
    </location>
</feature>
<feature type="region of interest" description="Disordered" evidence="1">
    <location>
        <begin position="172"/>
        <end position="195"/>
    </location>
</feature>
<evidence type="ECO:0000313" key="2">
    <source>
        <dbReference type="EMBL" id="KAJ1149254.1"/>
    </source>
</evidence>
<dbReference type="AlphaFoldDB" id="A0AAV7RDF3"/>
<proteinExistence type="predicted"/>
<dbReference type="Proteomes" id="UP001066276">
    <property type="component" value="Chromosome 5"/>
</dbReference>
<comment type="caution">
    <text evidence="2">The sequence shown here is derived from an EMBL/GenBank/DDBJ whole genome shotgun (WGS) entry which is preliminary data.</text>
</comment>
<protein>
    <submittedName>
        <fullName evidence="2">Uncharacterized protein</fullName>
    </submittedName>
</protein>
<keyword evidence="3" id="KW-1185">Reference proteome</keyword>
<dbReference type="EMBL" id="JANPWB010000009">
    <property type="protein sequence ID" value="KAJ1149254.1"/>
    <property type="molecule type" value="Genomic_DNA"/>
</dbReference>
<feature type="region of interest" description="Disordered" evidence="1">
    <location>
        <begin position="71"/>
        <end position="139"/>
    </location>
</feature>
<reference evidence="2" key="1">
    <citation type="journal article" date="2022" name="bioRxiv">
        <title>Sequencing and chromosome-scale assembly of the giantPleurodeles waltlgenome.</title>
        <authorList>
            <person name="Brown T."/>
            <person name="Elewa A."/>
            <person name="Iarovenko S."/>
            <person name="Subramanian E."/>
            <person name="Araus A.J."/>
            <person name="Petzold A."/>
            <person name="Susuki M."/>
            <person name="Suzuki K.-i.T."/>
            <person name="Hayashi T."/>
            <person name="Toyoda A."/>
            <person name="Oliveira C."/>
            <person name="Osipova E."/>
            <person name="Leigh N.D."/>
            <person name="Simon A."/>
            <person name="Yun M.H."/>
        </authorList>
    </citation>
    <scope>NUCLEOTIDE SEQUENCE</scope>
    <source>
        <strain evidence="2">20211129_DDA</strain>
        <tissue evidence="2">Liver</tissue>
    </source>
</reference>
<sequence>MARLILENLKRCVSNIIKVAAEIHETKGHDELHTNTDTASQICSIIEDKEVSTERMLVIVASGHCPHTLAKPKEEVVSEETSHISMEERKSDKEIRKKGTSQKDMTQKAQDSHSSKNPPRLRERKKKRERKGRKKSSALTAENIMRKLYPIINKADHKYLILKTEECAATRTSQKATHTNHTRQSHVHQNAETTPTNQLSQWESIVEGVPSLATKESQTEWAIPGGP</sequence>
<organism evidence="2 3">
    <name type="scientific">Pleurodeles waltl</name>
    <name type="common">Iberian ribbed newt</name>
    <dbReference type="NCBI Taxonomy" id="8319"/>
    <lineage>
        <taxon>Eukaryota</taxon>
        <taxon>Metazoa</taxon>
        <taxon>Chordata</taxon>
        <taxon>Craniata</taxon>
        <taxon>Vertebrata</taxon>
        <taxon>Euteleostomi</taxon>
        <taxon>Amphibia</taxon>
        <taxon>Batrachia</taxon>
        <taxon>Caudata</taxon>
        <taxon>Salamandroidea</taxon>
        <taxon>Salamandridae</taxon>
        <taxon>Pleurodelinae</taxon>
        <taxon>Pleurodeles</taxon>
    </lineage>
</organism>
<evidence type="ECO:0000256" key="1">
    <source>
        <dbReference type="SAM" id="MobiDB-lite"/>
    </source>
</evidence>
<feature type="compositionally biased region" description="Basic and acidic residues" evidence="1">
    <location>
        <begin position="71"/>
        <end position="97"/>
    </location>
</feature>